<name>A0A4R6JJ89_9ACTN</name>
<gene>
    <name evidence="1" type="ORF">EV643_12317</name>
</gene>
<evidence type="ECO:0000313" key="2">
    <source>
        <dbReference type="Proteomes" id="UP000295388"/>
    </source>
</evidence>
<dbReference type="AlphaFoldDB" id="A0A4R6JJ89"/>
<protein>
    <recommendedName>
        <fullName evidence="3">Resolvase-like protein</fullName>
    </recommendedName>
</protein>
<organism evidence="1 2">
    <name type="scientific">Kribbella caucasensis</name>
    <dbReference type="NCBI Taxonomy" id="2512215"/>
    <lineage>
        <taxon>Bacteria</taxon>
        <taxon>Bacillati</taxon>
        <taxon>Actinomycetota</taxon>
        <taxon>Actinomycetes</taxon>
        <taxon>Propionibacteriales</taxon>
        <taxon>Kribbellaceae</taxon>
        <taxon>Kribbella</taxon>
    </lineage>
</organism>
<evidence type="ECO:0000313" key="1">
    <source>
        <dbReference type="EMBL" id="TDO35211.1"/>
    </source>
</evidence>
<evidence type="ECO:0008006" key="3">
    <source>
        <dbReference type="Google" id="ProtNLM"/>
    </source>
</evidence>
<dbReference type="Proteomes" id="UP000295388">
    <property type="component" value="Unassembled WGS sequence"/>
</dbReference>
<dbReference type="OrthoDB" id="4559413at2"/>
<sequence length="109" mass="11789">MTVADPQIRPLLLGYIRAHLLMTDDEIAAAKLTLAAYAGSEGYALGTVYVDHANAAPAAFHALLEEIRRDNDVWAVLVPTPQHLIASGHRAMTNQLEHHGSVHVIVAHP</sequence>
<reference evidence="1 2" key="1">
    <citation type="submission" date="2019-03" db="EMBL/GenBank/DDBJ databases">
        <title>Genomic Encyclopedia of Type Strains, Phase III (KMG-III): the genomes of soil and plant-associated and newly described type strains.</title>
        <authorList>
            <person name="Whitman W."/>
        </authorList>
    </citation>
    <scope>NUCLEOTIDE SEQUENCE [LARGE SCALE GENOMIC DNA]</scope>
    <source>
        <strain evidence="1 2">VKM Ac-2527</strain>
    </source>
</reference>
<keyword evidence="2" id="KW-1185">Reference proteome</keyword>
<dbReference type="EMBL" id="SNWQ01000023">
    <property type="protein sequence ID" value="TDO35211.1"/>
    <property type="molecule type" value="Genomic_DNA"/>
</dbReference>
<accession>A0A4R6JJ89</accession>
<comment type="caution">
    <text evidence="1">The sequence shown here is derived from an EMBL/GenBank/DDBJ whole genome shotgun (WGS) entry which is preliminary data.</text>
</comment>
<proteinExistence type="predicted"/>